<feature type="domain" description="Transposase IS66 C-terminal" evidence="6">
    <location>
        <begin position="465"/>
        <end position="502"/>
    </location>
</feature>
<dbReference type="Pfam" id="PF13817">
    <property type="entry name" value="DDE_Tnp_IS66_C"/>
    <property type="match status" value="1"/>
</dbReference>
<dbReference type="PANTHER" id="PTHR33678:SF1">
    <property type="entry name" value="BLL1576 PROTEIN"/>
    <property type="match status" value="1"/>
</dbReference>
<dbReference type="InterPro" id="IPR039552">
    <property type="entry name" value="IS66_C"/>
</dbReference>
<dbReference type="Pfam" id="PF13005">
    <property type="entry name" value="zf-IS66"/>
    <property type="match status" value="1"/>
</dbReference>
<evidence type="ECO:0000259" key="4">
    <source>
        <dbReference type="Pfam" id="PF13005"/>
    </source>
</evidence>
<feature type="domain" description="Transposase TnpC homeodomain" evidence="5">
    <location>
        <begin position="29"/>
        <end position="98"/>
    </location>
</feature>
<dbReference type="Proteomes" id="UP000539642">
    <property type="component" value="Unassembled WGS sequence"/>
</dbReference>
<feature type="domain" description="Transposase IS66 zinc-finger binding" evidence="4">
    <location>
        <begin position="106"/>
        <end position="149"/>
    </location>
</feature>
<dbReference type="InterPro" id="IPR052344">
    <property type="entry name" value="Transposase-related"/>
</dbReference>
<dbReference type="PANTHER" id="PTHR33678">
    <property type="entry name" value="BLL1576 PROTEIN"/>
    <property type="match status" value="1"/>
</dbReference>
<evidence type="ECO:0000313" key="7">
    <source>
        <dbReference type="EMBL" id="MBB5349740.1"/>
    </source>
</evidence>
<keyword evidence="1" id="KW-0175">Coiled coil</keyword>
<dbReference type="Pfam" id="PF13007">
    <property type="entry name" value="LZ_Tnp_IS66"/>
    <property type="match status" value="1"/>
</dbReference>
<gene>
    <name evidence="7" type="ORF">HNQ81_003497</name>
</gene>
<dbReference type="InterPro" id="IPR004291">
    <property type="entry name" value="Transposase_IS66_central"/>
</dbReference>
<dbReference type="NCBIfam" id="NF033517">
    <property type="entry name" value="transpos_IS66"/>
    <property type="match status" value="1"/>
</dbReference>
<organism evidence="7 8">
    <name type="scientific">Desulfoprunum benzoelyticum</name>
    <dbReference type="NCBI Taxonomy" id="1506996"/>
    <lineage>
        <taxon>Bacteria</taxon>
        <taxon>Pseudomonadati</taxon>
        <taxon>Thermodesulfobacteriota</taxon>
        <taxon>Desulfobulbia</taxon>
        <taxon>Desulfobulbales</taxon>
        <taxon>Desulfobulbaceae</taxon>
        <taxon>Desulfoprunum</taxon>
    </lineage>
</organism>
<dbReference type="EMBL" id="JACHEO010000039">
    <property type="protein sequence ID" value="MBB5349740.1"/>
    <property type="molecule type" value="Genomic_DNA"/>
</dbReference>
<evidence type="ECO:0000259" key="6">
    <source>
        <dbReference type="Pfam" id="PF13817"/>
    </source>
</evidence>
<accession>A0A840V722</accession>
<evidence type="ECO:0000313" key="8">
    <source>
        <dbReference type="Proteomes" id="UP000539642"/>
    </source>
</evidence>
<evidence type="ECO:0000259" key="3">
    <source>
        <dbReference type="Pfam" id="PF03050"/>
    </source>
</evidence>
<dbReference type="RefSeq" id="WP_183352613.1">
    <property type="nucleotide sequence ID" value="NZ_JACHEO010000039.1"/>
</dbReference>
<dbReference type="InterPro" id="IPR024463">
    <property type="entry name" value="Transposase_TnpC_homeodom"/>
</dbReference>
<evidence type="ECO:0000259" key="5">
    <source>
        <dbReference type="Pfam" id="PF13007"/>
    </source>
</evidence>
<sequence length="519" mass="57551">MLKDTSPLPDDPQELQRLLRRAEKENDLLREQVRLLYAKLFGKKSEKGGPDPTGAQLPLFDMPEPEVEPEKEEVEVPAHTREKAGRKKLPEALPRIEVVHDIPAEEKVCACGGTMSRIGEDVSEKLDIIPAVIQVIRHIRPKYTCRHCEGLETEGAVVKIAPVPKQIIEKGIATAGLLAHILTGKFVDSLPFYRQEKQFARLGVDIPRATMCNWAMKAAAACQPLLAKMKEQIRSGPLINIDETTVQVLAEPGRSPTTDSYMWIFRGGPPDKPALIYQYETGRGGKVASSFLQDYKGVVQTDGYVGYDFLDKQTGVAHAGCWAHARRKFIDAQKGSGKGSRTGSVDVALSYIRKIYEVEHEGKRENYTSQQMGILRQEKTKPILDDFLKWLSKKSLQVVPQSLLGKAVSYTLNQWGRLEAYLKHGEVTPDNNAAENAIRPFVVGRKNWLFAGSPKGAEASAGLYSLIESAKANGLEPYKYLRYLFEHLPFADSDDDYAQLLPSNLSPAGLNLSQGVTGV</sequence>
<reference evidence="7 8" key="1">
    <citation type="submission" date="2020-08" db="EMBL/GenBank/DDBJ databases">
        <title>Genomic Encyclopedia of Type Strains, Phase IV (KMG-IV): sequencing the most valuable type-strain genomes for metagenomic binning, comparative biology and taxonomic classification.</title>
        <authorList>
            <person name="Goeker M."/>
        </authorList>
    </citation>
    <scope>NUCLEOTIDE SEQUENCE [LARGE SCALE GENOMIC DNA]</scope>
    <source>
        <strain evidence="7 8">DSM 28570</strain>
    </source>
</reference>
<feature type="region of interest" description="Disordered" evidence="2">
    <location>
        <begin position="43"/>
        <end position="86"/>
    </location>
</feature>
<feature type="compositionally biased region" description="Acidic residues" evidence="2">
    <location>
        <begin position="63"/>
        <end position="73"/>
    </location>
</feature>
<feature type="domain" description="Transposase IS66 central" evidence="3">
    <location>
        <begin position="170"/>
        <end position="458"/>
    </location>
</feature>
<comment type="caution">
    <text evidence="7">The sequence shown here is derived from an EMBL/GenBank/DDBJ whole genome shotgun (WGS) entry which is preliminary data.</text>
</comment>
<keyword evidence="8" id="KW-1185">Reference proteome</keyword>
<proteinExistence type="predicted"/>
<feature type="compositionally biased region" description="Basic and acidic residues" evidence="2">
    <location>
        <begin position="74"/>
        <end position="83"/>
    </location>
</feature>
<dbReference type="Pfam" id="PF03050">
    <property type="entry name" value="DDE_Tnp_IS66"/>
    <property type="match status" value="1"/>
</dbReference>
<name>A0A840V722_9BACT</name>
<feature type="coiled-coil region" evidence="1">
    <location>
        <begin position="12"/>
        <end position="39"/>
    </location>
</feature>
<evidence type="ECO:0000256" key="1">
    <source>
        <dbReference type="SAM" id="Coils"/>
    </source>
</evidence>
<dbReference type="InterPro" id="IPR024474">
    <property type="entry name" value="Znf_dom_IS66"/>
</dbReference>
<evidence type="ECO:0000256" key="2">
    <source>
        <dbReference type="SAM" id="MobiDB-lite"/>
    </source>
</evidence>
<protein>
    <submittedName>
        <fullName evidence="7">Transposase</fullName>
    </submittedName>
</protein>
<dbReference type="AlphaFoldDB" id="A0A840V722"/>